<sequence>MAKGDLLLFVHADTIVPPAFDVTLRKAFRDPKILMSTFLFGINRALLRGKEPFGMAVMERVTNYRTRVIHLPYGDQAFCFTAHKFAEMGGFPDIVMMEDFEVVRRLRKEELAGGGHIHVLDEAALCNPRRWEKQGVFRSSLQNICFALLYVVGNLSADQIFRLYYGRPPPPPPPSSESK</sequence>
<keyword evidence="2" id="KW-1003">Cell membrane</keyword>
<dbReference type="Gene3D" id="3.90.550.10">
    <property type="entry name" value="Spore Coat Polysaccharide Biosynthesis Protein SpsA, Chain A"/>
    <property type="match status" value="1"/>
</dbReference>
<dbReference type="EMBL" id="FN649760">
    <property type="protein sequence ID" value="CBJ31254.1"/>
    <property type="molecule type" value="Genomic_DNA"/>
</dbReference>
<protein>
    <submittedName>
        <fullName evidence="6">Glycosyl transferase, group 2 family protein</fullName>
    </submittedName>
</protein>
<accession>D7FSW3</accession>
<dbReference type="PANTHER" id="PTHR43646">
    <property type="entry name" value="GLYCOSYLTRANSFERASE"/>
    <property type="match status" value="1"/>
</dbReference>
<dbReference type="SUPFAM" id="SSF53448">
    <property type="entry name" value="Nucleotide-diphospho-sugar transferases"/>
    <property type="match status" value="1"/>
</dbReference>
<dbReference type="PANTHER" id="PTHR43646:SF2">
    <property type="entry name" value="GLYCOSYLTRANSFERASE 2-LIKE DOMAIN-CONTAINING PROTEIN"/>
    <property type="match status" value="1"/>
</dbReference>
<keyword evidence="4 6" id="KW-0808">Transferase</keyword>
<dbReference type="GO" id="GO:0005886">
    <property type="term" value="C:plasma membrane"/>
    <property type="evidence" value="ECO:0007669"/>
    <property type="project" value="UniProtKB-SubCell"/>
</dbReference>
<proteinExistence type="predicted"/>
<evidence type="ECO:0000256" key="5">
    <source>
        <dbReference type="ARBA" id="ARBA00023136"/>
    </source>
</evidence>
<dbReference type="InParanoid" id="D7FSW3"/>
<gene>
    <name evidence="6" type="ORF">Esi_0241_0005</name>
</gene>
<evidence type="ECO:0000313" key="6">
    <source>
        <dbReference type="EMBL" id="CBJ31254.1"/>
    </source>
</evidence>
<dbReference type="STRING" id="2880.D7FSW3"/>
<keyword evidence="3" id="KW-0328">Glycosyltransferase</keyword>
<keyword evidence="5" id="KW-0472">Membrane</keyword>
<dbReference type="eggNOG" id="ENOG502S8BV">
    <property type="taxonomic scope" value="Eukaryota"/>
</dbReference>
<name>D7FSW3_ECTSI</name>
<evidence type="ECO:0000313" key="7">
    <source>
        <dbReference type="Proteomes" id="UP000002630"/>
    </source>
</evidence>
<dbReference type="OrthoDB" id="191769at2759"/>
<dbReference type="InterPro" id="IPR029044">
    <property type="entry name" value="Nucleotide-diphossugar_trans"/>
</dbReference>
<evidence type="ECO:0000256" key="2">
    <source>
        <dbReference type="ARBA" id="ARBA00022475"/>
    </source>
</evidence>
<dbReference type="AlphaFoldDB" id="D7FSW3"/>
<comment type="subcellular location">
    <subcellularLocation>
        <location evidence="1">Cell membrane</location>
    </subcellularLocation>
</comment>
<evidence type="ECO:0000256" key="3">
    <source>
        <dbReference type="ARBA" id="ARBA00022676"/>
    </source>
</evidence>
<organism evidence="6 7">
    <name type="scientific">Ectocarpus siliculosus</name>
    <name type="common">Brown alga</name>
    <name type="synonym">Conferva siliculosa</name>
    <dbReference type="NCBI Taxonomy" id="2880"/>
    <lineage>
        <taxon>Eukaryota</taxon>
        <taxon>Sar</taxon>
        <taxon>Stramenopiles</taxon>
        <taxon>Ochrophyta</taxon>
        <taxon>PX clade</taxon>
        <taxon>Phaeophyceae</taxon>
        <taxon>Ectocarpales</taxon>
        <taxon>Ectocarpaceae</taxon>
        <taxon>Ectocarpus</taxon>
    </lineage>
</organism>
<dbReference type="Proteomes" id="UP000002630">
    <property type="component" value="Unassembled WGS sequence"/>
</dbReference>
<reference evidence="6 7" key="1">
    <citation type="journal article" date="2010" name="Nature">
        <title>The Ectocarpus genome and the independent evolution of multicellularity in brown algae.</title>
        <authorList>
            <person name="Cock J.M."/>
            <person name="Sterck L."/>
            <person name="Rouze P."/>
            <person name="Scornet D."/>
            <person name="Allen A.E."/>
            <person name="Amoutzias G."/>
            <person name="Anthouard V."/>
            <person name="Artiguenave F."/>
            <person name="Aury J.M."/>
            <person name="Badger J.H."/>
            <person name="Beszteri B."/>
            <person name="Billiau K."/>
            <person name="Bonnet E."/>
            <person name="Bothwell J.H."/>
            <person name="Bowler C."/>
            <person name="Boyen C."/>
            <person name="Brownlee C."/>
            <person name="Carrano C.J."/>
            <person name="Charrier B."/>
            <person name="Cho G.Y."/>
            <person name="Coelho S.M."/>
            <person name="Collen J."/>
            <person name="Corre E."/>
            <person name="Da Silva C."/>
            <person name="Delage L."/>
            <person name="Delaroque N."/>
            <person name="Dittami S.M."/>
            <person name="Doulbeau S."/>
            <person name="Elias M."/>
            <person name="Farnham G."/>
            <person name="Gachon C.M."/>
            <person name="Gschloessl B."/>
            <person name="Heesch S."/>
            <person name="Jabbari K."/>
            <person name="Jubin C."/>
            <person name="Kawai H."/>
            <person name="Kimura K."/>
            <person name="Kloareg B."/>
            <person name="Kupper F.C."/>
            <person name="Lang D."/>
            <person name="Le Bail A."/>
            <person name="Leblanc C."/>
            <person name="Lerouge P."/>
            <person name="Lohr M."/>
            <person name="Lopez P.J."/>
            <person name="Martens C."/>
            <person name="Maumus F."/>
            <person name="Michel G."/>
            <person name="Miranda-Saavedra D."/>
            <person name="Morales J."/>
            <person name="Moreau H."/>
            <person name="Motomura T."/>
            <person name="Nagasato C."/>
            <person name="Napoli C.A."/>
            <person name="Nelson D.R."/>
            <person name="Nyvall-Collen P."/>
            <person name="Peters A.F."/>
            <person name="Pommier C."/>
            <person name="Potin P."/>
            <person name="Poulain J."/>
            <person name="Quesneville H."/>
            <person name="Read B."/>
            <person name="Rensing S.A."/>
            <person name="Ritter A."/>
            <person name="Rousvoal S."/>
            <person name="Samanta M."/>
            <person name="Samson G."/>
            <person name="Schroeder D.C."/>
            <person name="Segurens B."/>
            <person name="Strittmatter M."/>
            <person name="Tonon T."/>
            <person name="Tregear J.W."/>
            <person name="Valentin K."/>
            <person name="von Dassow P."/>
            <person name="Yamagishi T."/>
            <person name="Van de Peer Y."/>
            <person name="Wincker P."/>
        </authorList>
    </citation>
    <scope>NUCLEOTIDE SEQUENCE [LARGE SCALE GENOMIC DNA]</scope>
    <source>
        <strain evidence="7">Ec32 / CCAP1310/4</strain>
    </source>
</reference>
<evidence type="ECO:0000256" key="4">
    <source>
        <dbReference type="ARBA" id="ARBA00022679"/>
    </source>
</evidence>
<evidence type="ECO:0000256" key="1">
    <source>
        <dbReference type="ARBA" id="ARBA00004236"/>
    </source>
</evidence>
<keyword evidence="7" id="KW-1185">Reference proteome</keyword>
<dbReference type="GO" id="GO:0016757">
    <property type="term" value="F:glycosyltransferase activity"/>
    <property type="evidence" value="ECO:0007669"/>
    <property type="project" value="UniProtKB-KW"/>
</dbReference>